<dbReference type="InterPro" id="IPR017853">
    <property type="entry name" value="GH"/>
</dbReference>
<dbReference type="Proteomes" id="UP000199532">
    <property type="component" value="Unassembled WGS sequence"/>
</dbReference>
<evidence type="ECO:0000259" key="2">
    <source>
        <dbReference type="Pfam" id="PF02638"/>
    </source>
</evidence>
<proteinExistence type="predicted"/>
<dbReference type="PANTHER" id="PTHR43405:SF1">
    <property type="entry name" value="GLYCOSYL HYDROLASE DIGH"/>
    <property type="match status" value="1"/>
</dbReference>
<dbReference type="Gene3D" id="2.60.40.10">
    <property type="entry name" value="Immunoglobulins"/>
    <property type="match status" value="1"/>
</dbReference>
<protein>
    <submittedName>
        <fullName evidence="3">Uncharacterized lipoprotein YddW, UPF0748 family</fullName>
    </submittedName>
</protein>
<name>A0A1H7A1F7_9BACT</name>
<dbReference type="AlphaFoldDB" id="A0A1H7A1F7"/>
<dbReference type="InterPro" id="IPR036116">
    <property type="entry name" value="FN3_sf"/>
</dbReference>
<evidence type="ECO:0000256" key="1">
    <source>
        <dbReference type="ARBA" id="ARBA00022729"/>
    </source>
</evidence>
<accession>A0A1H7A1F7</accession>
<dbReference type="STRING" id="408657.SAMN04487995_5412"/>
<evidence type="ECO:0000313" key="4">
    <source>
        <dbReference type="Proteomes" id="UP000199532"/>
    </source>
</evidence>
<dbReference type="SUPFAM" id="SSF51445">
    <property type="entry name" value="(Trans)glycosidases"/>
    <property type="match status" value="1"/>
</dbReference>
<dbReference type="Gene3D" id="3.20.20.80">
    <property type="entry name" value="Glycosidases"/>
    <property type="match status" value="1"/>
</dbReference>
<dbReference type="Pfam" id="PF02638">
    <property type="entry name" value="GHL10"/>
    <property type="match status" value="1"/>
</dbReference>
<sequence length="555" mass="64316">MFICRYDKLSKFSANFGLKYVTLIGLTFCMRFIVKKIPIIAFSLLLTIFLLQGCKAQSTDFEPVYPPKREFRAVWIATVDNIDWPSSKNLVPDEQRNEFSALLDFHKRVGMNAVFVQVRAAGDAFYAKSSEPWSEWLTGQQGRRPEPMWDPMEFMIHESHRRGLEFHAWLNLNRLVHKSSKSISSDNISRLHPDWILSYDGYKLFNFGIPEVRQFITEIAVNVAKNYDVDGIHFDDYFYPYAVAGQVIYDDATFRQYGRGFTNKNDWRRNNVDLLVKQIHEALMQVNPKIKFGISPCGVWRNKGTDSEGSKTYGALASYDDLFADSRKWVREGWVDYIAPQVYFSSKFGKVPYRNLVDWWTENCYGRHFYVGVGAYRVGGKEKDTQWANPTELPNQVRYSRENEAEGTIFFSSRSLKNNNLGFVDSLRTDLFRYPALVPTMSWKDAIPPLTPKSLKATLLNNGLELFWEKPDPATDGETATYYVIYRFDPSEKPSAHDPRKILGMAYEGEKFVDTTIQVGKRYVYYITAVDRLHNEGRPIGPLKVEVFDQKLQRF</sequence>
<feature type="domain" description="Glycosyl hydrolase-like 10" evidence="2">
    <location>
        <begin position="70"/>
        <end position="388"/>
    </location>
</feature>
<organism evidence="3 4">
    <name type="scientific">Dyadobacter koreensis</name>
    <dbReference type="NCBI Taxonomy" id="408657"/>
    <lineage>
        <taxon>Bacteria</taxon>
        <taxon>Pseudomonadati</taxon>
        <taxon>Bacteroidota</taxon>
        <taxon>Cytophagia</taxon>
        <taxon>Cytophagales</taxon>
        <taxon>Spirosomataceae</taxon>
        <taxon>Dyadobacter</taxon>
    </lineage>
</organism>
<dbReference type="InterPro" id="IPR003790">
    <property type="entry name" value="GHL10"/>
</dbReference>
<reference evidence="3 4" key="1">
    <citation type="submission" date="2016-10" db="EMBL/GenBank/DDBJ databases">
        <authorList>
            <person name="de Groot N.N."/>
        </authorList>
    </citation>
    <scope>NUCLEOTIDE SEQUENCE [LARGE SCALE GENOMIC DNA]</scope>
    <source>
        <strain evidence="3 4">DSM 19938</strain>
    </source>
</reference>
<dbReference type="InterPro" id="IPR013783">
    <property type="entry name" value="Ig-like_fold"/>
</dbReference>
<keyword evidence="1" id="KW-0732">Signal</keyword>
<gene>
    <name evidence="3" type="ORF">SAMN04487995_5412</name>
</gene>
<dbReference type="SUPFAM" id="SSF49265">
    <property type="entry name" value="Fibronectin type III"/>
    <property type="match status" value="1"/>
</dbReference>
<dbReference type="InterPro" id="IPR052177">
    <property type="entry name" value="Divisome_Glycosyl_Hydrolase"/>
</dbReference>
<dbReference type="EMBL" id="FNXY01000009">
    <property type="protein sequence ID" value="SEJ57717.1"/>
    <property type="molecule type" value="Genomic_DNA"/>
</dbReference>
<evidence type="ECO:0000313" key="3">
    <source>
        <dbReference type="EMBL" id="SEJ57717.1"/>
    </source>
</evidence>
<dbReference type="PANTHER" id="PTHR43405">
    <property type="entry name" value="GLYCOSYL HYDROLASE DIGH"/>
    <property type="match status" value="1"/>
</dbReference>
<keyword evidence="3" id="KW-0449">Lipoprotein</keyword>
<keyword evidence="4" id="KW-1185">Reference proteome</keyword>